<evidence type="ECO:0000313" key="3">
    <source>
        <dbReference type="Proteomes" id="UP000009022"/>
    </source>
</evidence>
<dbReference type="InParanoid" id="B3SDY5"/>
<dbReference type="RefSeq" id="XP_002118454.1">
    <property type="nucleotide sequence ID" value="XM_002118418.1"/>
</dbReference>
<dbReference type="OrthoDB" id="6132489at2759"/>
<proteinExistence type="predicted"/>
<keyword evidence="3" id="KW-1185">Reference proteome</keyword>
<dbReference type="KEGG" id="tad:TRIADDRAFT_62489"/>
<evidence type="ECO:0000256" key="1">
    <source>
        <dbReference type="SAM" id="SignalP"/>
    </source>
</evidence>
<keyword evidence="1" id="KW-0732">Signal</keyword>
<dbReference type="PANTHER" id="PTHR35842:SF1">
    <property type="entry name" value="SI:CH211-67E16.11"/>
    <property type="match status" value="1"/>
</dbReference>
<dbReference type="CTD" id="6759669"/>
<dbReference type="EMBL" id="DS985317">
    <property type="protein sequence ID" value="EDV19059.1"/>
    <property type="molecule type" value="Genomic_DNA"/>
</dbReference>
<reference evidence="2 3" key="1">
    <citation type="journal article" date="2008" name="Nature">
        <title>The Trichoplax genome and the nature of placozoans.</title>
        <authorList>
            <person name="Srivastava M."/>
            <person name="Begovic E."/>
            <person name="Chapman J."/>
            <person name="Putnam N.H."/>
            <person name="Hellsten U."/>
            <person name="Kawashima T."/>
            <person name="Kuo A."/>
            <person name="Mitros T."/>
            <person name="Salamov A."/>
            <person name="Carpenter M.L."/>
            <person name="Signorovitch A.Y."/>
            <person name="Moreno M.A."/>
            <person name="Kamm K."/>
            <person name="Grimwood J."/>
            <person name="Schmutz J."/>
            <person name="Shapiro H."/>
            <person name="Grigoriev I.V."/>
            <person name="Buss L.W."/>
            <person name="Schierwater B."/>
            <person name="Dellaporta S.L."/>
            <person name="Rokhsar D.S."/>
        </authorList>
    </citation>
    <scope>NUCLEOTIDE SEQUENCE [LARGE SCALE GENOMIC DNA]</scope>
    <source>
        <strain evidence="2 3">Grell-BS-1999</strain>
    </source>
</reference>
<gene>
    <name evidence="2" type="ORF">TRIADDRAFT_62489</name>
</gene>
<dbReference type="eggNOG" id="ENOG502QT56">
    <property type="taxonomic scope" value="Eukaryota"/>
</dbReference>
<dbReference type="PANTHER" id="PTHR35842">
    <property type="entry name" value="SI:CH211-67E16.11"/>
    <property type="match status" value="1"/>
</dbReference>
<name>B3SDY5_TRIAD</name>
<sequence>MQTLRPLDLHLAMPMILFLLYLTAMDIQRLDGAAIWNNNTISTTKLKQLKWIDASLEWTRRRNCSNELNQQLCRHISNRDKTQMNIYMAVSKHKKDKLKIILSEKIFRKQKYVADAVIAIDVFPELAFGHPVYVYAVKRSQNRDKCQERLGKYVDNEDCIFAVKLFHHKIDSMIETLPRVYAGSDNSYKQMLTCQSEMAGFASCQSRMNYHHKWNNVASAMQSYPPIKFKSCGTNKTESIAILISGFWNNQMSSPRYQDNIIKLRNNLLNLGYRKDNIITFFAGGDKQLDFIPAVMDLQIVRSIREACKCSSRSLFLYLNSPTVNFNKLLLLDIENNGFAEYYQTLPYKQIVNELRRCSAKNKIIVVDQSHSNQFVNKIKDQHVKGAIVVGSADFMNYSYGYKLTRHFIQAHSSHCIGDIINEAANSTNGVTHIAEDAKPFEYNLYGSNCITKSLETKK</sequence>
<feature type="signal peptide" evidence="1">
    <location>
        <begin position="1"/>
        <end position="24"/>
    </location>
</feature>
<dbReference type="AlphaFoldDB" id="B3SDY5"/>
<dbReference type="HOGENOM" id="CLU_596329_0_0_1"/>
<dbReference type="OMA" id="MQTCDHA"/>
<dbReference type="GeneID" id="6759669"/>
<protein>
    <recommendedName>
        <fullName evidence="4">Receptor ligand binding region domain-containing protein</fullName>
    </recommendedName>
</protein>
<evidence type="ECO:0000313" key="2">
    <source>
        <dbReference type="EMBL" id="EDV19059.1"/>
    </source>
</evidence>
<dbReference type="Proteomes" id="UP000009022">
    <property type="component" value="Unassembled WGS sequence"/>
</dbReference>
<dbReference type="PhylomeDB" id="B3SDY5"/>
<accession>B3SDY5</accession>
<feature type="chain" id="PRO_5002798585" description="Receptor ligand binding region domain-containing protein" evidence="1">
    <location>
        <begin position="25"/>
        <end position="459"/>
    </location>
</feature>
<evidence type="ECO:0008006" key="4">
    <source>
        <dbReference type="Google" id="ProtNLM"/>
    </source>
</evidence>
<organism evidence="2 3">
    <name type="scientific">Trichoplax adhaerens</name>
    <name type="common">Trichoplax reptans</name>
    <dbReference type="NCBI Taxonomy" id="10228"/>
    <lineage>
        <taxon>Eukaryota</taxon>
        <taxon>Metazoa</taxon>
        <taxon>Placozoa</taxon>
        <taxon>Uniplacotomia</taxon>
        <taxon>Trichoplacea</taxon>
        <taxon>Trichoplacidae</taxon>
        <taxon>Trichoplax</taxon>
    </lineage>
</organism>